<feature type="compositionally biased region" description="Pro residues" evidence="1">
    <location>
        <begin position="119"/>
        <end position="139"/>
    </location>
</feature>
<proteinExistence type="predicted"/>
<reference evidence="3 4" key="1">
    <citation type="submission" date="2020-06" db="EMBL/GenBank/DDBJ databases">
        <title>Draft genome sequence of Candidatus Phytoplasma pruni (X-disease group, subgroup 16SrIII-B) strain ChTDIII from Argentina.</title>
        <authorList>
            <person name="Fernandez F.D."/>
            <person name="Zuebert C."/>
            <person name="Huettel B."/>
            <person name="Kube M."/>
            <person name="Conci L.R."/>
        </authorList>
    </citation>
    <scope>NUCLEOTIDE SEQUENCE [LARGE SCALE GENOMIC DNA]</scope>
    <source>
        <strain evidence="3 4">ChTDIII</strain>
    </source>
</reference>
<dbReference type="GO" id="GO:0006396">
    <property type="term" value="P:RNA processing"/>
    <property type="evidence" value="ECO:0007669"/>
    <property type="project" value="InterPro"/>
</dbReference>
<evidence type="ECO:0000256" key="1">
    <source>
        <dbReference type="SAM" id="MobiDB-lite"/>
    </source>
</evidence>
<gene>
    <name evidence="3" type="ORF">HR065_01510</name>
</gene>
<keyword evidence="4" id="KW-1185">Reference proteome</keyword>
<dbReference type="CDD" id="cd00593">
    <property type="entry name" value="RIBOc"/>
    <property type="match status" value="1"/>
</dbReference>
<feature type="domain" description="DUF2963" evidence="2">
    <location>
        <begin position="213"/>
        <end position="259"/>
    </location>
</feature>
<dbReference type="RefSeq" id="WP_178734159.1">
    <property type="nucleotide sequence ID" value="NZ_JABUOH010000041.1"/>
</dbReference>
<feature type="domain" description="DUF2963" evidence="2">
    <location>
        <begin position="64"/>
        <end position="110"/>
    </location>
</feature>
<dbReference type="Pfam" id="PF11178">
    <property type="entry name" value="DUF2963"/>
    <property type="match status" value="2"/>
</dbReference>
<dbReference type="GO" id="GO:0004525">
    <property type="term" value="F:ribonuclease III activity"/>
    <property type="evidence" value="ECO:0007669"/>
    <property type="project" value="InterPro"/>
</dbReference>
<dbReference type="InterPro" id="IPR036389">
    <property type="entry name" value="RNase_III_sf"/>
</dbReference>
<evidence type="ECO:0000259" key="2">
    <source>
        <dbReference type="Pfam" id="PF11178"/>
    </source>
</evidence>
<dbReference type="AlphaFoldDB" id="A0A851HCI1"/>
<organism evidence="3 4">
    <name type="scientific">Candidatus Phytoplasma pruni</name>
    <dbReference type="NCBI Taxonomy" id="479893"/>
    <lineage>
        <taxon>Bacteria</taxon>
        <taxon>Bacillati</taxon>
        <taxon>Mycoplasmatota</taxon>
        <taxon>Mollicutes</taxon>
        <taxon>Acholeplasmatales</taxon>
        <taxon>Acholeplasmataceae</taxon>
        <taxon>Candidatus Phytoplasma</taxon>
        <taxon>16SrIII (X-disease group)</taxon>
    </lineage>
</organism>
<evidence type="ECO:0000313" key="4">
    <source>
        <dbReference type="Proteomes" id="UP000568109"/>
    </source>
</evidence>
<feature type="region of interest" description="Disordered" evidence="1">
    <location>
        <begin position="99"/>
        <end position="148"/>
    </location>
</feature>
<dbReference type="InterPro" id="IPR021348">
    <property type="entry name" value="DUF2963"/>
</dbReference>
<dbReference type="EMBL" id="JABUOH010000041">
    <property type="protein sequence ID" value="NWN45761.1"/>
    <property type="molecule type" value="Genomic_DNA"/>
</dbReference>
<sequence length="556" mass="65494">MLSKQLNPNQTFQKTIINEQGQKIITEYNASFKQTQILYFHKNENINYIEFFNDKEQLTERKHYNSKGQLKQFSEYNPETGKKIKITLYKKDGSISHIFTPNPQTNQFTNIYQNTTPPTSNPQPPTNTTPKVEQPPQPHAPDKKDIKKHKLLQTETAKQLMKKINTKNRTYTWELNDKTKNYQLTAYYNEKSIWFIADFSRRQRHLLTKTTYNDAGTIAHIDEYHQPGNILNRQTHYLMDGSVKVIYQRDPKTQKMTKIFDASKQTNNPPDEKDIKQHKLLQTETAKQLMAKINAKNRTYTWELNDKTKNYQLTAYYNEKSIWFIADFSRRQHHLLTKTTYNDAGTIAHINEYRQPGNVLNLQTHYLTDGSIKAIFRRDPETQKMTKIFDAPKQNHHAPAKKKTRPKRKFSPIKTTPQITTFPNVQQQTETITKELLTRLNITFQKETSWHELFVNPLRKNDLMGDAVLRLFIIELIYNSPQLNPCNLGELISNKLWINVMKHLNLIPQSATYHKNYADNFEALFGVVYYDRGINEAKKLFQHTVVKFLQDNQFIQ</sequence>
<evidence type="ECO:0000313" key="3">
    <source>
        <dbReference type="EMBL" id="NWN45761.1"/>
    </source>
</evidence>
<name>A0A851HCI1_9MOLU</name>
<feature type="compositionally biased region" description="Polar residues" evidence="1">
    <location>
        <begin position="99"/>
        <end position="112"/>
    </location>
</feature>
<protein>
    <submittedName>
        <fullName evidence="3">DUF2963 domain-containing protein</fullName>
    </submittedName>
</protein>
<dbReference type="Gene3D" id="1.10.1520.10">
    <property type="entry name" value="Ribonuclease III domain"/>
    <property type="match status" value="1"/>
</dbReference>
<accession>A0A851HCI1</accession>
<dbReference type="SUPFAM" id="SSF69065">
    <property type="entry name" value="RNase III domain-like"/>
    <property type="match status" value="1"/>
</dbReference>
<dbReference type="InterPro" id="IPR000999">
    <property type="entry name" value="RNase_III_dom"/>
</dbReference>
<comment type="caution">
    <text evidence="3">The sequence shown here is derived from an EMBL/GenBank/DDBJ whole genome shotgun (WGS) entry which is preliminary data.</text>
</comment>
<dbReference type="Proteomes" id="UP000568109">
    <property type="component" value="Unassembled WGS sequence"/>
</dbReference>